<sequence length="173" mass="18805">MLEEIRRNPSFRTRVRLGYSHFPASDDKAGFNVGVEDVFIGRTGLALGADYNGTFGGEVASVGGELRYYALPLGGYLNVAPTVGYRYLQTDDYSRGGLNVGVRLMLVPSRGGAADIALSQNFVSPRSGEEVGITTLSFGYAVTPNFRISTDIQKQNARESRDSRVGVVLEWMP</sequence>
<dbReference type="EMBL" id="CP182909">
    <property type="protein sequence ID" value="XPM63717.1"/>
    <property type="molecule type" value="Genomic_DNA"/>
</dbReference>
<organism evidence="1 2">
    <name type="scientific">Desertifilum tharense IPPAS B-1220</name>
    <dbReference type="NCBI Taxonomy" id="1781255"/>
    <lineage>
        <taxon>Bacteria</taxon>
        <taxon>Bacillati</taxon>
        <taxon>Cyanobacteriota</taxon>
        <taxon>Cyanophyceae</taxon>
        <taxon>Desertifilales</taxon>
        <taxon>Desertifilaceae</taxon>
        <taxon>Desertifilum</taxon>
    </lineage>
</organism>
<accession>A0ACD5GS75</accession>
<reference evidence="1 2" key="1">
    <citation type="journal article" date="2016" name="Genome Announc.">
        <title>Draft Genome Sequence of the Thermotolerant Cyanobacterium Desertifilum sp. IPPAS B-1220.</title>
        <authorList>
            <person name="Mironov K.S."/>
            <person name="Sinetova M.A."/>
            <person name="Bolatkhan K."/>
            <person name="Zayadan B.K."/>
            <person name="Ustinova V.V."/>
            <person name="Kupriyanova E.V."/>
            <person name="Skrypnik A.N."/>
            <person name="Gogoleva N.E."/>
            <person name="Gogolev Y.V."/>
            <person name="Los D.A."/>
        </authorList>
    </citation>
    <scope>NUCLEOTIDE SEQUENCE [LARGE SCALE GENOMIC DNA]</scope>
    <source>
        <strain evidence="1 2">IPPAS B-1220</strain>
    </source>
</reference>
<evidence type="ECO:0000313" key="1">
    <source>
        <dbReference type="EMBL" id="XPM63717.1"/>
    </source>
</evidence>
<gene>
    <name evidence="1" type="ORF">BH720_031605</name>
</gene>
<keyword evidence="2" id="KW-1185">Reference proteome</keyword>
<proteinExistence type="predicted"/>
<dbReference type="Proteomes" id="UP000095472">
    <property type="component" value="Chromosome"/>
</dbReference>
<protein>
    <submittedName>
        <fullName evidence="1">Uncharacterized protein</fullName>
    </submittedName>
</protein>
<evidence type="ECO:0000313" key="2">
    <source>
        <dbReference type="Proteomes" id="UP000095472"/>
    </source>
</evidence>
<name>A0ACD5GS75_9CYAN</name>